<dbReference type="PANTHER" id="PTHR43355:SF2">
    <property type="entry name" value="FLAVIN REDUCTASE (NADPH)"/>
    <property type="match status" value="1"/>
</dbReference>
<dbReference type="RefSeq" id="WP_024467205.1">
    <property type="nucleotide sequence ID" value="NZ_CP061839.1"/>
</dbReference>
<protein>
    <submittedName>
        <fullName evidence="2">NAD(P)H-binding protein</fullName>
    </submittedName>
</protein>
<dbReference type="EMBL" id="CP061839">
    <property type="protein sequence ID" value="QOW60950.1"/>
    <property type="molecule type" value="Genomic_DNA"/>
</dbReference>
<dbReference type="InterPro" id="IPR036291">
    <property type="entry name" value="NAD(P)-bd_dom_sf"/>
</dbReference>
<feature type="domain" description="NAD(P)-binding" evidence="1">
    <location>
        <begin position="8"/>
        <end position="194"/>
    </location>
</feature>
<dbReference type="AlphaFoldDB" id="A0A7S7AW59"/>
<dbReference type="SUPFAM" id="SSF51735">
    <property type="entry name" value="NAD(P)-binding Rossmann-fold domains"/>
    <property type="match status" value="1"/>
</dbReference>
<dbReference type="Proteomes" id="UP000593915">
    <property type="component" value="Chromosome"/>
</dbReference>
<evidence type="ECO:0000259" key="1">
    <source>
        <dbReference type="Pfam" id="PF13460"/>
    </source>
</evidence>
<evidence type="ECO:0000313" key="3">
    <source>
        <dbReference type="Proteomes" id="UP000593915"/>
    </source>
</evidence>
<dbReference type="CDD" id="cd05244">
    <property type="entry name" value="BVR-B_like_SDR_a"/>
    <property type="match status" value="1"/>
</dbReference>
<dbReference type="GO" id="GO:0016646">
    <property type="term" value="F:oxidoreductase activity, acting on the CH-NH group of donors, NAD or NADP as acceptor"/>
    <property type="evidence" value="ECO:0007669"/>
    <property type="project" value="TreeGrafter"/>
</dbReference>
<dbReference type="Pfam" id="PF13460">
    <property type="entry name" value="NAD_binding_10"/>
    <property type="match status" value="1"/>
</dbReference>
<accession>A0A7S7AW59</accession>
<dbReference type="Gene3D" id="3.40.50.720">
    <property type="entry name" value="NAD(P)-binding Rossmann-like Domain"/>
    <property type="match status" value="1"/>
</dbReference>
<name>A0A7S7AW59_9SPIR</name>
<dbReference type="InterPro" id="IPR051606">
    <property type="entry name" value="Polyketide_Oxido-like"/>
</dbReference>
<dbReference type="PANTHER" id="PTHR43355">
    <property type="entry name" value="FLAVIN REDUCTASE (NADPH)"/>
    <property type="match status" value="1"/>
</dbReference>
<proteinExistence type="predicted"/>
<reference evidence="2 3" key="1">
    <citation type="submission" date="2020-09" db="EMBL/GenBank/DDBJ databases">
        <title>Characterization of Treponema spp. from bovine digital dermatitis in Korea.</title>
        <authorList>
            <person name="Espiritu H.M."/>
            <person name="Cho Y.I."/>
            <person name="Mamuad L."/>
        </authorList>
    </citation>
    <scope>NUCLEOTIDE SEQUENCE [LARGE SCALE GENOMIC DNA]</scope>
    <source>
        <strain evidence="2 3">KS1</strain>
    </source>
</reference>
<sequence length="211" mass="23473">MKKIAIIGANGKQGLCLTNEAVSRGYEVTAVIRHKEAKNPKAKVLQKDLFDLTADDLKGFDAVIDSFGVWTEDKFPQHGSSLRHLCECLKNSKTRLLIVGGAGCLYTDSSHKTMLLNAPDFPEEFKPLARAEVNAFMELKECKDVLWTYLCPPFDFNPDGKRCGKYKLSGAEVPFNSKGESSISYADYAIAMIDEFENAEFIQKNFSVVSI</sequence>
<gene>
    <name evidence="2" type="ORF">IFE08_00545</name>
</gene>
<organism evidence="2 3">
    <name type="scientific">Treponema pedis</name>
    <dbReference type="NCBI Taxonomy" id="409322"/>
    <lineage>
        <taxon>Bacteria</taxon>
        <taxon>Pseudomonadati</taxon>
        <taxon>Spirochaetota</taxon>
        <taxon>Spirochaetia</taxon>
        <taxon>Spirochaetales</taxon>
        <taxon>Treponemataceae</taxon>
        <taxon>Treponema</taxon>
    </lineage>
</organism>
<dbReference type="InterPro" id="IPR016040">
    <property type="entry name" value="NAD(P)-bd_dom"/>
</dbReference>
<evidence type="ECO:0000313" key="2">
    <source>
        <dbReference type="EMBL" id="QOW60950.1"/>
    </source>
</evidence>